<dbReference type="PANTHER" id="PTHR31157">
    <property type="entry name" value="SCP DOMAIN-CONTAINING PROTEIN"/>
    <property type="match status" value="1"/>
</dbReference>
<dbReference type="InterPro" id="IPR007253">
    <property type="entry name" value="Cell_wall-bd_2"/>
</dbReference>
<evidence type="ECO:0000313" key="3">
    <source>
        <dbReference type="EMBL" id="MEB3429367.1"/>
    </source>
</evidence>
<dbReference type="InterPro" id="IPR035940">
    <property type="entry name" value="CAP_sf"/>
</dbReference>
<dbReference type="RefSeq" id="WP_324619560.1">
    <property type="nucleotide sequence ID" value="NZ_JAYKOT010000003.1"/>
</dbReference>
<keyword evidence="4" id="KW-1185">Reference proteome</keyword>
<protein>
    <submittedName>
        <fullName evidence="3">Cell wall-binding repeat-containing protein</fullName>
    </submittedName>
</protein>
<dbReference type="PANTHER" id="PTHR31157:SF1">
    <property type="entry name" value="SCP DOMAIN-CONTAINING PROTEIN"/>
    <property type="match status" value="1"/>
</dbReference>
<gene>
    <name evidence="3" type="ORF">VLK81_04945</name>
</gene>
<feature type="chain" id="PRO_5043499841" evidence="1">
    <location>
        <begin position="23"/>
        <end position="574"/>
    </location>
</feature>
<dbReference type="Gene3D" id="3.40.33.10">
    <property type="entry name" value="CAP"/>
    <property type="match status" value="2"/>
</dbReference>
<evidence type="ECO:0000313" key="4">
    <source>
        <dbReference type="Proteomes" id="UP001357733"/>
    </source>
</evidence>
<dbReference type="Proteomes" id="UP001357733">
    <property type="component" value="Unassembled WGS sequence"/>
</dbReference>
<dbReference type="CDD" id="cd05379">
    <property type="entry name" value="CAP_bacterial"/>
    <property type="match status" value="1"/>
</dbReference>
<dbReference type="AlphaFoldDB" id="A0AAW9MXW8"/>
<dbReference type="InterPro" id="IPR014044">
    <property type="entry name" value="CAP_dom"/>
</dbReference>
<sequence length="574" mass="64490">MKRKVVLFAAIITMLISSLSLADNAAKSQIYYGNDRFETNEKVLEKYKNLYDNPEKTAVVTSGLVFADALTSGNLTYKYKLPLVLEDGKLLSKLEALGVEKVIIIGGKHSVVKSKDLEDSLKSKFEVERIAGSDRYETNREIINYIEKKENKTFDKVGVKGTDFPDALSAIPYTIKNDCLLELSNDNSRVFKTIIGGGVKGSSNNKIAGANRYETSKMVIDELSSDPLIIASGENFPDALSAISLASLKSGNILVIPSKNINSKTLDFIKSKDSVDIIGGSFTKLNDYLNEKKEEPKPEENTEQPDYSKIGEAILSAINSERAKLNLPKLTMDENLNKISNIRAKELQKNFSHTRPSGDSWDSVFDENSWSYFGEYYDFVENLDMESLNPMLKDQEMIEEVFSKAEYTHFGIGFYKADNGYYYTFHLAGNESVDTKPEEKPEEKPNPKLTIEEAKKQILEIVNKERAKNGAGELKFDDSLLSASNVRAEEISRIFSHTRPDGSSCFTIYTGSWSMKGENIAMTPTLDPVMVMDLWMNSPGHRANILNSDYEEFGIGIYEKNGYFYYVQLFGTYF</sequence>
<dbReference type="Gene3D" id="3.40.50.12090">
    <property type="match status" value="1"/>
</dbReference>
<feature type="domain" description="SCP" evidence="2">
    <location>
        <begin position="459"/>
        <end position="570"/>
    </location>
</feature>
<dbReference type="Pfam" id="PF00188">
    <property type="entry name" value="CAP"/>
    <property type="match status" value="2"/>
</dbReference>
<proteinExistence type="predicted"/>
<evidence type="ECO:0000256" key="1">
    <source>
        <dbReference type="SAM" id="SignalP"/>
    </source>
</evidence>
<feature type="signal peptide" evidence="1">
    <location>
        <begin position="1"/>
        <end position="22"/>
    </location>
</feature>
<comment type="caution">
    <text evidence="3">The sequence shown here is derived from an EMBL/GenBank/DDBJ whole genome shotgun (WGS) entry which is preliminary data.</text>
</comment>
<feature type="domain" description="SCP" evidence="2">
    <location>
        <begin position="315"/>
        <end position="424"/>
    </location>
</feature>
<dbReference type="EMBL" id="JAYKOT010000003">
    <property type="protein sequence ID" value="MEB3429367.1"/>
    <property type="molecule type" value="Genomic_DNA"/>
</dbReference>
<name>A0AAW9MXW8_9FIRM</name>
<dbReference type="Pfam" id="PF04122">
    <property type="entry name" value="CW_binding_2"/>
    <property type="match status" value="3"/>
</dbReference>
<accession>A0AAW9MXW8</accession>
<dbReference type="SUPFAM" id="SSF55797">
    <property type="entry name" value="PR-1-like"/>
    <property type="match status" value="2"/>
</dbReference>
<organism evidence="3 4">
    <name type="scientific">Citroniella saccharovorans</name>
    <dbReference type="NCBI Taxonomy" id="2053367"/>
    <lineage>
        <taxon>Bacteria</taxon>
        <taxon>Bacillati</taxon>
        <taxon>Bacillota</taxon>
        <taxon>Tissierellia</taxon>
        <taxon>Tissierellales</taxon>
        <taxon>Peptoniphilaceae</taxon>
        <taxon>Citroniella</taxon>
    </lineage>
</organism>
<reference evidence="3 4" key="1">
    <citation type="submission" date="2024-01" db="EMBL/GenBank/DDBJ databases">
        <title>Complete genome sequence of Citroniella saccharovorans strain M6.X9, isolated from human fecal sample.</title>
        <authorList>
            <person name="Cheng G."/>
            <person name="Westerholm M."/>
            <person name="Schnurer A."/>
        </authorList>
    </citation>
    <scope>NUCLEOTIDE SEQUENCE [LARGE SCALE GENOMIC DNA]</scope>
    <source>
        <strain evidence="3 4">DSM 29873</strain>
    </source>
</reference>
<evidence type="ECO:0000259" key="2">
    <source>
        <dbReference type="Pfam" id="PF00188"/>
    </source>
</evidence>
<keyword evidence="1" id="KW-0732">Signal</keyword>